<keyword evidence="3" id="KW-0274">FAD</keyword>
<evidence type="ECO:0000256" key="3">
    <source>
        <dbReference type="ARBA" id="ARBA00022827"/>
    </source>
</evidence>
<evidence type="ECO:0000256" key="4">
    <source>
        <dbReference type="ARBA" id="ARBA00023002"/>
    </source>
</evidence>
<evidence type="ECO:0000259" key="6">
    <source>
        <dbReference type="Pfam" id="PF01494"/>
    </source>
</evidence>
<dbReference type="Pfam" id="PF01494">
    <property type="entry name" value="FAD_binding_3"/>
    <property type="match status" value="1"/>
</dbReference>
<dbReference type="InterPro" id="IPR002938">
    <property type="entry name" value="FAD-bd"/>
</dbReference>
<name>A0A2A4YTW8_9PROT</name>
<keyword evidence="2" id="KW-0285">Flavoprotein</keyword>
<protein>
    <recommendedName>
        <fullName evidence="6">FAD-binding domain-containing protein</fullName>
    </recommendedName>
</protein>
<evidence type="ECO:0000256" key="2">
    <source>
        <dbReference type="ARBA" id="ARBA00022630"/>
    </source>
</evidence>
<keyword evidence="4" id="KW-0560">Oxidoreductase</keyword>
<evidence type="ECO:0000256" key="5">
    <source>
        <dbReference type="ARBA" id="ARBA00023033"/>
    </source>
</evidence>
<dbReference type="AlphaFoldDB" id="A0A2A4YTW8"/>
<dbReference type="GO" id="GO:0004497">
    <property type="term" value="F:monooxygenase activity"/>
    <property type="evidence" value="ECO:0007669"/>
    <property type="project" value="UniProtKB-KW"/>
</dbReference>
<comment type="cofactor">
    <cofactor evidence="1">
        <name>FAD</name>
        <dbReference type="ChEBI" id="CHEBI:57692"/>
    </cofactor>
</comment>
<dbReference type="EMBL" id="NVUS01000023">
    <property type="protein sequence ID" value="PCI98204.1"/>
    <property type="molecule type" value="Genomic_DNA"/>
</dbReference>
<reference key="1">
    <citation type="submission" date="2017-08" db="EMBL/GenBank/DDBJ databases">
        <title>A dynamic microbial community with high functional redundancy inhabits the cold, oxic subseafloor aquifer.</title>
        <authorList>
            <person name="Tully B.J."/>
            <person name="Wheat C.G."/>
            <person name="Glazer B.T."/>
            <person name="Huber J.A."/>
        </authorList>
    </citation>
    <scope>NUCLEOTIDE SEQUENCE [LARGE SCALE GENOMIC DNA]</scope>
</reference>
<dbReference type="InterPro" id="IPR050493">
    <property type="entry name" value="FAD-dep_Monooxygenase_BioMet"/>
</dbReference>
<evidence type="ECO:0000313" key="7">
    <source>
        <dbReference type="EMBL" id="PCI98204.1"/>
    </source>
</evidence>
<dbReference type="InterPro" id="IPR036188">
    <property type="entry name" value="FAD/NAD-bd_sf"/>
</dbReference>
<accession>A0A2A4YTW8</accession>
<dbReference type="GO" id="GO:0071949">
    <property type="term" value="F:FAD binding"/>
    <property type="evidence" value="ECO:0007669"/>
    <property type="project" value="InterPro"/>
</dbReference>
<reference evidence="7" key="2">
    <citation type="journal article" date="2018" name="ISME J.">
        <title>A dynamic microbial community with high functional redundancy inhabits the cold, oxic subseafloor aquifer.</title>
        <authorList>
            <person name="Tully B.J."/>
            <person name="Wheat C.G."/>
            <person name="Glazer B.T."/>
            <person name="Huber J.A."/>
        </authorList>
    </citation>
    <scope>NUCLEOTIDE SEQUENCE</scope>
    <source>
        <strain evidence="7">NORP83</strain>
    </source>
</reference>
<gene>
    <name evidence="7" type="ORF">COB13_14215</name>
</gene>
<keyword evidence="5" id="KW-0503">Monooxygenase</keyword>
<dbReference type="PANTHER" id="PTHR13789">
    <property type="entry name" value="MONOOXYGENASE"/>
    <property type="match status" value="1"/>
</dbReference>
<organism evidence="7">
    <name type="scientific">OCS116 cluster bacterium</name>
    <dbReference type="NCBI Taxonomy" id="2030921"/>
    <lineage>
        <taxon>Bacteria</taxon>
        <taxon>Pseudomonadati</taxon>
        <taxon>Pseudomonadota</taxon>
        <taxon>Alphaproteobacteria</taxon>
        <taxon>OCS116 cluster</taxon>
    </lineage>
</organism>
<dbReference type="PANTHER" id="PTHR13789:SF318">
    <property type="entry name" value="GERANYLGERANYL DIPHOSPHATE REDUCTASE"/>
    <property type="match status" value="1"/>
</dbReference>
<evidence type="ECO:0000256" key="1">
    <source>
        <dbReference type="ARBA" id="ARBA00001974"/>
    </source>
</evidence>
<dbReference type="Gene3D" id="3.50.50.60">
    <property type="entry name" value="FAD/NAD(P)-binding domain"/>
    <property type="match status" value="1"/>
</dbReference>
<feature type="domain" description="FAD-binding" evidence="6">
    <location>
        <begin position="7"/>
        <end position="366"/>
    </location>
</feature>
<proteinExistence type="predicted"/>
<dbReference type="PRINTS" id="PR00420">
    <property type="entry name" value="RNGMNOXGNASE"/>
</dbReference>
<comment type="caution">
    <text evidence="7">The sequence shown here is derived from an EMBL/GenBank/DDBJ whole genome shotgun (WGS) entry which is preliminary data.</text>
</comment>
<dbReference type="SUPFAM" id="SSF54373">
    <property type="entry name" value="FAD-linked reductases, C-terminal domain"/>
    <property type="match status" value="1"/>
</dbReference>
<dbReference type="SUPFAM" id="SSF51905">
    <property type="entry name" value="FAD/NAD(P)-binding domain"/>
    <property type="match status" value="1"/>
</dbReference>
<sequence>MSEQRKTVAIIGAGIAGLTAALSLSLAANQAEQSLDIEIFEKAEVANEEGAGLQLSPNATHILQKLGLLDELLACAGQPQNIIMADGRTGQQIADIPLGDYAQARYGAPYIVVHRGDLHRILLAKATQQTNINIYFGHELANLVQQDAKYKCEFNYLGKAINKQADLYIAADGVWSQCKSQLGLDARNLAVYSGHMAWRGLVDDTQLVEKFQNSTHVWLGNKAHVVLYPISGGKQLNLVAFTEGVFKQKSWALDADISELKTHLTGWNEDIEALLDAAGQMKIWPLCAGAPEYQTAHDNILFIGDAAHPTLPYQAQGAAMAVEDAACLANLLYAGAEDWHHWADEILPLKLRVYEASRHDRVTKTQQTALQNARIFHLSAPISWARDLYLKFLSRFARKSLLSRLDWLYSKRYDNF</sequence>